<keyword evidence="2" id="KW-0808">Transferase</keyword>
<keyword evidence="7" id="KW-0472">Membrane</keyword>
<accession>A0AAD9JRP1</accession>
<protein>
    <submittedName>
        <fullName evidence="9">Uncharacterized protein</fullName>
    </submittedName>
</protein>
<dbReference type="AlphaFoldDB" id="A0AAD9JRP1"/>
<name>A0AAD9JRP1_9ANNE</name>
<keyword evidence="5" id="KW-1133">Transmembrane helix</keyword>
<evidence type="ECO:0000256" key="7">
    <source>
        <dbReference type="ARBA" id="ARBA00023136"/>
    </source>
</evidence>
<dbReference type="InterPro" id="IPR027417">
    <property type="entry name" value="P-loop_NTPase"/>
</dbReference>
<dbReference type="GO" id="GO:0000139">
    <property type="term" value="C:Golgi membrane"/>
    <property type="evidence" value="ECO:0007669"/>
    <property type="project" value="UniProtKB-SubCell"/>
</dbReference>
<keyword evidence="10" id="KW-1185">Reference proteome</keyword>
<evidence type="ECO:0000256" key="4">
    <source>
        <dbReference type="ARBA" id="ARBA00022968"/>
    </source>
</evidence>
<evidence type="ECO:0000313" key="10">
    <source>
        <dbReference type="Proteomes" id="UP001208570"/>
    </source>
</evidence>
<sequence>MSIFKLFKYGDRRKQSRKKDLFGECNVTISDYVLKRGLNRARSEPKLYRSYDSIYYDDANRRHASRFAFFRSKDVCLQRAKENVETLYLAVGVSENIPGFLFVMETLLPQLFRGALGKCVKMSGLYHMFSSDVYRNETLTPEALAFPNKGLATDFELYYFVRQRFYLSMKKALEYRSLNNLEDTYWLHHRINN</sequence>
<dbReference type="GO" id="GO:0008146">
    <property type="term" value="F:sulfotransferase activity"/>
    <property type="evidence" value="ECO:0007669"/>
    <property type="project" value="InterPro"/>
</dbReference>
<comment type="subcellular location">
    <subcellularLocation>
        <location evidence="1">Golgi apparatus membrane</location>
        <topology evidence="1">Single-pass type II membrane protein</topology>
    </subcellularLocation>
</comment>
<reference evidence="9" key="1">
    <citation type="journal article" date="2023" name="Mol. Biol. Evol.">
        <title>Third-Generation Sequencing Reveals the Adaptive Role of the Epigenome in Three Deep-Sea Polychaetes.</title>
        <authorList>
            <person name="Perez M."/>
            <person name="Aroh O."/>
            <person name="Sun Y."/>
            <person name="Lan Y."/>
            <person name="Juniper S.K."/>
            <person name="Young C.R."/>
            <person name="Angers B."/>
            <person name="Qian P.Y."/>
        </authorList>
    </citation>
    <scope>NUCLEOTIDE SEQUENCE</scope>
    <source>
        <strain evidence="9">P08H-3</strain>
    </source>
</reference>
<evidence type="ECO:0000313" key="9">
    <source>
        <dbReference type="EMBL" id="KAK2157686.1"/>
    </source>
</evidence>
<evidence type="ECO:0000256" key="5">
    <source>
        <dbReference type="ARBA" id="ARBA00022989"/>
    </source>
</evidence>
<evidence type="ECO:0000256" key="3">
    <source>
        <dbReference type="ARBA" id="ARBA00022692"/>
    </source>
</evidence>
<evidence type="ECO:0000256" key="1">
    <source>
        <dbReference type="ARBA" id="ARBA00004323"/>
    </source>
</evidence>
<dbReference type="PANTHER" id="PTHR12129">
    <property type="entry name" value="HEPARAN SULFATE 2-O-SULFOTRANSFERASE"/>
    <property type="match status" value="1"/>
</dbReference>
<keyword evidence="3" id="KW-0812">Transmembrane</keyword>
<dbReference type="Gene3D" id="3.40.50.300">
    <property type="entry name" value="P-loop containing nucleotide triphosphate hydrolases"/>
    <property type="match status" value="1"/>
</dbReference>
<gene>
    <name evidence="9" type="ORF">LSH36_186g00000</name>
</gene>
<evidence type="ECO:0000256" key="6">
    <source>
        <dbReference type="ARBA" id="ARBA00023034"/>
    </source>
</evidence>
<organism evidence="9 10">
    <name type="scientific">Paralvinella palmiformis</name>
    <dbReference type="NCBI Taxonomy" id="53620"/>
    <lineage>
        <taxon>Eukaryota</taxon>
        <taxon>Metazoa</taxon>
        <taxon>Spiralia</taxon>
        <taxon>Lophotrochozoa</taxon>
        <taxon>Annelida</taxon>
        <taxon>Polychaeta</taxon>
        <taxon>Sedentaria</taxon>
        <taxon>Canalipalpata</taxon>
        <taxon>Terebellida</taxon>
        <taxon>Terebelliformia</taxon>
        <taxon>Alvinellidae</taxon>
        <taxon>Paralvinella</taxon>
    </lineage>
</organism>
<dbReference type="InterPro" id="IPR007734">
    <property type="entry name" value="Heparan_SO4_2-O-STrfase"/>
</dbReference>
<evidence type="ECO:0000256" key="2">
    <source>
        <dbReference type="ARBA" id="ARBA00022679"/>
    </source>
</evidence>
<keyword evidence="6" id="KW-0333">Golgi apparatus</keyword>
<evidence type="ECO:0000256" key="8">
    <source>
        <dbReference type="ARBA" id="ARBA00023180"/>
    </source>
</evidence>
<keyword evidence="8" id="KW-0325">Glycoprotein</keyword>
<dbReference type="EMBL" id="JAODUP010000186">
    <property type="protein sequence ID" value="KAK2157686.1"/>
    <property type="molecule type" value="Genomic_DNA"/>
</dbReference>
<proteinExistence type="predicted"/>
<dbReference type="PANTHER" id="PTHR12129:SF15">
    <property type="entry name" value="URONYL 2-SULFOTRANSFERASE"/>
    <property type="match status" value="1"/>
</dbReference>
<dbReference type="Proteomes" id="UP001208570">
    <property type="component" value="Unassembled WGS sequence"/>
</dbReference>
<keyword evidence="4" id="KW-0735">Signal-anchor</keyword>
<comment type="caution">
    <text evidence="9">The sequence shown here is derived from an EMBL/GenBank/DDBJ whole genome shotgun (WGS) entry which is preliminary data.</text>
</comment>